<dbReference type="InterPro" id="IPR027417">
    <property type="entry name" value="P-loop_NTPase"/>
</dbReference>
<dbReference type="EMBL" id="JBHSDR010000003">
    <property type="protein sequence ID" value="MFC4294294.1"/>
    <property type="molecule type" value="Genomic_DNA"/>
</dbReference>
<dbReference type="InterPro" id="IPR004589">
    <property type="entry name" value="DNA_helicase_ATP-dep_RecQ"/>
</dbReference>
<dbReference type="InterPro" id="IPR032284">
    <property type="entry name" value="RecQ_Zn-bd"/>
</dbReference>
<dbReference type="PANTHER" id="PTHR13710">
    <property type="entry name" value="DNA HELICASE RECQ FAMILY MEMBER"/>
    <property type="match status" value="1"/>
</dbReference>
<sequence length="595" mass="63608">MAASLEGATETLARVFGFPGFRGRQAQVVARVLSAQSTLAVMPTGAGKSLTYQLPAVLLPGTCVVVSPLIALMHDQLRSAEANGIRAATLTSADGEDYREAAIDRFRAGELDLLYVAPERASQGHFRQLLASSPVSLFAIDEAHCVSEWGHDFRPDYRLLRQLLDRFPEVPRLALTATADAHTRADILAQLGIPEEGLIVAGFDRPNIRYAITPRDNPGRQLAQLLAEKPGPGIVYAQTRAGVERLAASLGKGGRAVLPYHAGLDPAVRARNQAAFVASEDMVMVATVAFGMGIDKPDVRFVAHAGLPKSIEGYYQETGRAGRDGDPAQALMLWGAEDFARARMRLAEVDDARRAGERTRLAALGALVETGGCRRAVLLRHFGESPPEACGNCDNCLNPPPSVDASVTAQKYLSAVARTGQNFGAGYVESVLTGQSTERSMTNGHEGLSVFGIVDGAEAALLKPVGRALMVRGALLPTEHGGLMLGPAARAILKGEEALALVAPPARERSARGRRREGQAANPVGDPLFDALRALRRDIAQEIGVPPYVIFHDSVLRDIAAERPANRAQMGRITGIGARKLEAYGDRFLQVVRDH</sequence>
<evidence type="ECO:0000256" key="16">
    <source>
        <dbReference type="NCBIfam" id="TIGR01389"/>
    </source>
</evidence>
<comment type="cofactor">
    <cofactor evidence="1">
        <name>Mg(2+)</name>
        <dbReference type="ChEBI" id="CHEBI:18420"/>
    </cofactor>
</comment>
<dbReference type="CDD" id="cd17920">
    <property type="entry name" value="DEXHc_RecQ"/>
    <property type="match status" value="1"/>
</dbReference>
<evidence type="ECO:0000256" key="9">
    <source>
        <dbReference type="ARBA" id="ARBA00022833"/>
    </source>
</evidence>
<keyword evidence="7" id="KW-0378">Hydrolase</keyword>
<dbReference type="InterPro" id="IPR002121">
    <property type="entry name" value="HRDC_dom"/>
</dbReference>
<dbReference type="InterPro" id="IPR044876">
    <property type="entry name" value="HRDC_dom_sf"/>
</dbReference>
<dbReference type="RefSeq" id="WP_379538164.1">
    <property type="nucleotide sequence ID" value="NZ_JBHSDR010000003.1"/>
</dbReference>
<dbReference type="SUPFAM" id="SSF47819">
    <property type="entry name" value="HRDC-like"/>
    <property type="match status" value="1"/>
</dbReference>
<comment type="caution">
    <text evidence="20">The sequence shown here is derived from an EMBL/GenBank/DDBJ whole genome shotgun (WGS) entry which is preliminary data.</text>
</comment>
<keyword evidence="4" id="KW-0479">Metal-binding</keyword>
<name>A0ABV8RM31_9SPHN</name>
<dbReference type="SMART" id="SM00956">
    <property type="entry name" value="RQC"/>
    <property type="match status" value="1"/>
</dbReference>
<evidence type="ECO:0000259" key="17">
    <source>
        <dbReference type="PROSITE" id="PS50967"/>
    </source>
</evidence>
<protein>
    <recommendedName>
        <fullName evidence="16">DNA helicase RecQ</fullName>
        <ecNumber evidence="16">5.6.2.4</ecNumber>
    </recommendedName>
</protein>
<dbReference type="GO" id="GO:0004386">
    <property type="term" value="F:helicase activity"/>
    <property type="evidence" value="ECO:0007669"/>
    <property type="project" value="UniProtKB-KW"/>
</dbReference>
<evidence type="ECO:0000259" key="19">
    <source>
        <dbReference type="PROSITE" id="PS51194"/>
    </source>
</evidence>
<evidence type="ECO:0000256" key="3">
    <source>
        <dbReference type="ARBA" id="ARBA00005446"/>
    </source>
</evidence>
<dbReference type="Proteomes" id="UP001595828">
    <property type="component" value="Unassembled WGS sequence"/>
</dbReference>
<dbReference type="PROSITE" id="PS51192">
    <property type="entry name" value="HELICASE_ATP_BIND_1"/>
    <property type="match status" value="1"/>
</dbReference>
<comment type="catalytic activity">
    <reaction evidence="15">
        <text>Couples ATP hydrolysis with the unwinding of duplex DNA by translocating in the 3'-5' direction.</text>
        <dbReference type="EC" id="5.6.2.4"/>
    </reaction>
</comment>
<comment type="similarity">
    <text evidence="3">Belongs to the helicase family. RecQ subfamily.</text>
</comment>
<gene>
    <name evidence="20" type="primary">recQ</name>
    <name evidence="20" type="ORF">ACFO0A_04390</name>
</gene>
<dbReference type="InterPro" id="IPR011545">
    <property type="entry name" value="DEAD/DEAH_box_helicase_dom"/>
</dbReference>
<dbReference type="NCBIfam" id="TIGR01389">
    <property type="entry name" value="recQ"/>
    <property type="match status" value="1"/>
</dbReference>
<dbReference type="NCBIfam" id="TIGR00614">
    <property type="entry name" value="recQ_fam"/>
    <property type="match status" value="1"/>
</dbReference>
<evidence type="ECO:0000256" key="13">
    <source>
        <dbReference type="ARBA" id="ARBA00023204"/>
    </source>
</evidence>
<dbReference type="Pfam" id="PF00270">
    <property type="entry name" value="DEAD"/>
    <property type="match status" value="1"/>
</dbReference>
<reference evidence="21" key="1">
    <citation type="journal article" date="2019" name="Int. J. Syst. Evol. Microbiol.">
        <title>The Global Catalogue of Microorganisms (GCM) 10K type strain sequencing project: providing services to taxonomists for standard genome sequencing and annotation.</title>
        <authorList>
            <consortium name="The Broad Institute Genomics Platform"/>
            <consortium name="The Broad Institute Genome Sequencing Center for Infectious Disease"/>
            <person name="Wu L."/>
            <person name="Ma J."/>
        </authorList>
    </citation>
    <scope>NUCLEOTIDE SEQUENCE [LARGE SCALE GENOMIC DNA]</scope>
    <source>
        <strain evidence="21">CGMCC 1.12989</strain>
    </source>
</reference>
<dbReference type="SMART" id="SM00487">
    <property type="entry name" value="DEXDc"/>
    <property type="match status" value="1"/>
</dbReference>
<evidence type="ECO:0000256" key="6">
    <source>
        <dbReference type="ARBA" id="ARBA00022763"/>
    </source>
</evidence>
<dbReference type="Pfam" id="PF09382">
    <property type="entry name" value="RQC"/>
    <property type="match status" value="1"/>
</dbReference>
<dbReference type="Gene3D" id="3.40.50.300">
    <property type="entry name" value="P-loop containing nucleotide triphosphate hydrolases"/>
    <property type="match status" value="2"/>
</dbReference>
<evidence type="ECO:0000256" key="11">
    <source>
        <dbReference type="ARBA" id="ARBA00023125"/>
    </source>
</evidence>
<evidence type="ECO:0000256" key="14">
    <source>
        <dbReference type="ARBA" id="ARBA00023235"/>
    </source>
</evidence>
<dbReference type="InterPro" id="IPR010997">
    <property type="entry name" value="HRDC-like_sf"/>
</dbReference>
<keyword evidence="12" id="KW-0233">DNA recombination</keyword>
<dbReference type="InterPro" id="IPR014001">
    <property type="entry name" value="Helicase_ATP-bd"/>
</dbReference>
<dbReference type="Gene3D" id="1.10.150.80">
    <property type="entry name" value="HRDC domain"/>
    <property type="match status" value="1"/>
</dbReference>
<evidence type="ECO:0000256" key="10">
    <source>
        <dbReference type="ARBA" id="ARBA00022840"/>
    </source>
</evidence>
<dbReference type="PANTHER" id="PTHR13710:SF105">
    <property type="entry name" value="ATP-DEPENDENT DNA HELICASE Q1"/>
    <property type="match status" value="1"/>
</dbReference>
<evidence type="ECO:0000256" key="7">
    <source>
        <dbReference type="ARBA" id="ARBA00022801"/>
    </source>
</evidence>
<proteinExistence type="inferred from homology"/>
<dbReference type="InterPro" id="IPR036390">
    <property type="entry name" value="WH_DNA-bd_sf"/>
</dbReference>
<keyword evidence="21" id="KW-1185">Reference proteome</keyword>
<dbReference type="InterPro" id="IPR006293">
    <property type="entry name" value="DNA_helicase_ATP-dep_RecQ_bac"/>
</dbReference>
<keyword evidence="5" id="KW-0547">Nucleotide-binding</keyword>
<dbReference type="Gene3D" id="1.10.10.10">
    <property type="entry name" value="Winged helix-like DNA-binding domain superfamily/Winged helix DNA-binding domain"/>
    <property type="match status" value="1"/>
</dbReference>
<comment type="cofactor">
    <cofactor evidence="2">
        <name>Zn(2+)</name>
        <dbReference type="ChEBI" id="CHEBI:29105"/>
    </cofactor>
</comment>
<evidence type="ECO:0000256" key="15">
    <source>
        <dbReference type="ARBA" id="ARBA00034617"/>
    </source>
</evidence>
<evidence type="ECO:0000313" key="20">
    <source>
        <dbReference type="EMBL" id="MFC4294294.1"/>
    </source>
</evidence>
<keyword evidence="13" id="KW-0234">DNA repair</keyword>
<evidence type="ECO:0000256" key="8">
    <source>
        <dbReference type="ARBA" id="ARBA00022806"/>
    </source>
</evidence>
<dbReference type="SMART" id="SM00490">
    <property type="entry name" value="HELICc"/>
    <property type="match status" value="1"/>
</dbReference>
<evidence type="ECO:0000313" key="21">
    <source>
        <dbReference type="Proteomes" id="UP001595828"/>
    </source>
</evidence>
<keyword evidence="8 20" id="KW-0347">Helicase</keyword>
<evidence type="ECO:0000256" key="4">
    <source>
        <dbReference type="ARBA" id="ARBA00022723"/>
    </source>
</evidence>
<evidence type="ECO:0000256" key="12">
    <source>
        <dbReference type="ARBA" id="ARBA00023172"/>
    </source>
</evidence>
<keyword evidence="10" id="KW-0067">ATP-binding</keyword>
<dbReference type="EC" id="5.6.2.4" evidence="16"/>
<evidence type="ECO:0000256" key="1">
    <source>
        <dbReference type="ARBA" id="ARBA00001946"/>
    </source>
</evidence>
<feature type="domain" description="HRDC" evidence="17">
    <location>
        <begin position="522"/>
        <end position="595"/>
    </location>
</feature>
<keyword evidence="9" id="KW-0862">Zinc</keyword>
<evidence type="ECO:0000259" key="18">
    <source>
        <dbReference type="PROSITE" id="PS51192"/>
    </source>
</evidence>
<feature type="domain" description="Helicase C-terminal" evidence="19">
    <location>
        <begin position="221"/>
        <end position="365"/>
    </location>
</feature>
<dbReference type="Pfam" id="PF16124">
    <property type="entry name" value="RecQ_Zn_bind"/>
    <property type="match status" value="1"/>
</dbReference>
<dbReference type="Pfam" id="PF00570">
    <property type="entry name" value="HRDC"/>
    <property type="match status" value="1"/>
</dbReference>
<dbReference type="InterPro" id="IPR018982">
    <property type="entry name" value="RQC_domain"/>
</dbReference>
<dbReference type="InterPro" id="IPR001650">
    <property type="entry name" value="Helicase_C-like"/>
</dbReference>
<dbReference type="SUPFAM" id="SSF52540">
    <property type="entry name" value="P-loop containing nucleoside triphosphate hydrolases"/>
    <property type="match status" value="1"/>
</dbReference>
<accession>A0ABV8RM31</accession>
<dbReference type="SUPFAM" id="SSF46785">
    <property type="entry name" value="Winged helix' DNA-binding domain"/>
    <property type="match status" value="1"/>
</dbReference>
<keyword evidence="11" id="KW-0238">DNA-binding</keyword>
<feature type="domain" description="Helicase ATP-binding" evidence="18">
    <location>
        <begin position="29"/>
        <end position="197"/>
    </location>
</feature>
<dbReference type="SMART" id="SM00341">
    <property type="entry name" value="HRDC"/>
    <property type="match status" value="1"/>
</dbReference>
<dbReference type="InterPro" id="IPR036388">
    <property type="entry name" value="WH-like_DNA-bd_sf"/>
</dbReference>
<keyword evidence="14" id="KW-0413">Isomerase</keyword>
<dbReference type="PROSITE" id="PS50967">
    <property type="entry name" value="HRDC"/>
    <property type="match status" value="1"/>
</dbReference>
<organism evidence="20 21">
    <name type="scientific">Novosphingobium tardum</name>
    <dbReference type="NCBI Taxonomy" id="1538021"/>
    <lineage>
        <taxon>Bacteria</taxon>
        <taxon>Pseudomonadati</taxon>
        <taxon>Pseudomonadota</taxon>
        <taxon>Alphaproteobacteria</taxon>
        <taxon>Sphingomonadales</taxon>
        <taxon>Sphingomonadaceae</taxon>
        <taxon>Novosphingobium</taxon>
    </lineage>
</organism>
<dbReference type="Pfam" id="PF00271">
    <property type="entry name" value="Helicase_C"/>
    <property type="match status" value="1"/>
</dbReference>
<keyword evidence="6" id="KW-0227">DNA damage</keyword>
<evidence type="ECO:0000256" key="5">
    <source>
        <dbReference type="ARBA" id="ARBA00022741"/>
    </source>
</evidence>
<dbReference type="PROSITE" id="PS51194">
    <property type="entry name" value="HELICASE_CTER"/>
    <property type="match status" value="1"/>
</dbReference>
<evidence type="ECO:0000256" key="2">
    <source>
        <dbReference type="ARBA" id="ARBA00001947"/>
    </source>
</evidence>